<dbReference type="AlphaFoldDB" id="A0A8B6C3W3"/>
<feature type="region of interest" description="Disordered" evidence="1">
    <location>
        <begin position="1"/>
        <end position="82"/>
    </location>
</feature>
<dbReference type="OrthoDB" id="6162169at2759"/>
<proteinExistence type="predicted"/>
<feature type="region of interest" description="Disordered" evidence="1">
    <location>
        <begin position="149"/>
        <end position="267"/>
    </location>
</feature>
<organism evidence="2 3">
    <name type="scientific">Mytilus galloprovincialis</name>
    <name type="common">Mediterranean mussel</name>
    <dbReference type="NCBI Taxonomy" id="29158"/>
    <lineage>
        <taxon>Eukaryota</taxon>
        <taxon>Metazoa</taxon>
        <taxon>Spiralia</taxon>
        <taxon>Lophotrochozoa</taxon>
        <taxon>Mollusca</taxon>
        <taxon>Bivalvia</taxon>
        <taxon>Autobranchia</taxon>
        <taxon>Pteriomorphia</taxon>
        <taxon>Mytilida</taxon>
        <taxon>Mytiloidea</taxon>
        <taxon>Mytilidae</taxon>
        <taxon>Mytilinae</taxon>
        <taxon>Mytilus</taxon>
    </lineage>
</organism>
<evidence type="ECO:0000256" key="1">
    <source>
        <dbReference type="SAM" id="MobiDB-lite"/>
    </source>
</evidence>
<evidence type="ECO:0000313" key="2">
    <source>
        <dbReference type="EMBL" id="VDH99112.1"/>
    </source>
</evidence>
<feature type="compositionally biased region" description="Low complexity" evidence="1">
    <location>
        <begin position="153"/>
        <end position="165"/>
    </location>
</feature>
<name>A0A8B6C3W3_MYTGA</name>
<feature type="compositionally biased region" description="Basic and acidic residues" evidence="1">
    <location>
        <begin position="28"/>
        <end position="38"/>
    </location>
</feature>
<feature type="compositionally biased region" description="Basic and acidic residues" evidence="1">
    <location>
        <begin position="69"/>
        <end position="78"/>
    </location>
</feature>
<accession>A0A8B6C3W3</accession>
<keyword evidence="3" id="KW-1185">Reference proteome</keyword>
<feature type="compositionally biased region" description="Polar residues" evidence="1">
    <location>
        <begin position="215"/>
        <end position="227"/>
    </location>
</feature>
<dbReference type="Proteomes" id="UP000596742">
    <property type="component" value="Unassembled WGS sequence"/>
</dbReference>
<dbReference type="EMBL" id="UYJE01001099">
    <property type="protein sequence ID" value="VDH99112.1"/>
    <property type="molecule type" value="Genomic_DNA"/>
</dbReference>
<evidence type="ECO:0000313" key="3">
    <source>
        <dbReference type="Proteomes" id="UP000596742"/>
    </source>
</evidence>
<comment type="caution">
    <text evidence="2">The sequence shown here is derived from an EMBL/GenBank/DDBJ whole genome shotgun (WGS) entry which is preliminary data.</text>
</comment>
<protein>
    <submittedName>
        <fullName evidence="2">Uncharacterized protein</fullName>
    </submittedName>
</protein>
<reference evidence="2" key="1">
    <citation type="submission" date="2018-11" db="EMBL/GenBank/DDBJ databases">
        <authorList>
            <person name="Alioto T."/>
            <person name="Alioto T."/>
        </authorList>
    </citation>
    <scope>NUCLEOTIDE SEQUENCE</scope>
</reference>
<feature type="compositionally biased region" description="Polar residues" evidence="1">
    <location>
        <begin position="187"/>
        <end position="197"/>
    </location>
</feature>
<gene>
    <name evidence="2" type="ORF">MGAL_10B012386</name>
</gene>
<sequence length="267" mass="29083">MSSKNTTNPPPVPPLELINDSPDSSDGETEKQESRTDNLENPSNRDISPESGIDLASRGSTGVTEESEDTMRTEETDRTIIPPNELFNFDLTNPDDVMKMLENVNLSDEDTDVLLQEAYNVNMKLKEILRRQEQAGGKMNQADIAKLKGSNTVVVPGPGKKGSSSNSRAGSAKRSQFAKAEPLPPISNGSTPSSNMRIPSAVYSAKLHRAPAPPSASQSQKRLALSSQDKRMGSRNPSAAMHKSRNNKKATPVSTAERPGWDDRFMY</sequence>